<evidence type="ECO:0000313" key="1">
    <source>
        <dbReference type="EMBL" id="KAF2137012.1"/>
    </source>
</evidence>
<gene>
    <name evidence="1" type="ORF">K452DRAFT_114922</name>
</gene>
<dbReference type="AlphaFoldDB" id="A0A6A6AYK2"/>
<dbReference type="EMBL" id="ML995508">
    <property type="protein sequence ID" value="KAF2137012.1"/>
    <property type="molecule type" value="Genomic_DNA"/>
</dbReference>
<protein>
    <submittedName>
        <fullName evidence="1">Uncharacterized protein</fullName>
    </submittedName>
</protein>
<accession>A0A6A6AYK2</accession>
<dbReference type="GeneID" id="54292570"/>
<dbReference type="RefSeq" id="XP_033392730.1">
    <property type="nucleotide sequence ID" value="XM_033535076.1"/>
</dbReference>
<proteinExistence type="predicted"/>
<evidence type="ECO:0000313" key="2">
    <source>
        <dbReference type="Proteomes" id="UP000799438"/>
    </source>
</evidence>
<reference evidence="1" key="1">
    <citation type="journal article" date="2020" name="Stud. Mycol.">
        <title>101 Dothideomycetes genomes: a test case for predicting lifestyles and emergence of pathogens.</title>
        <authorList>
            <person name="Haridas S."/>
            <person name="Albert R."/>
            <person name="Binder M."/>
            <person name="Bloem J."/>
            <person name="Labutti K."/>
            <person name="Salamov A."/>
            <person name="Andreopoulos B."/>
            <person name="Baker S."/>
            <person name="Barry K."/>
            <person name="Bills G."/>
            <person name="Bluhm B."/>
            <person name="Cannon C."/>
            <person name="Castanera R."/>
            <person name="Culley D."/>
            <person name="Daum C."/>
            <person name="Ezra D."/>
            <person name="Gonzalez J."/>
            <person name="Henrissat B."/>
            <person name="Kuo A."/>
            <person name="Liang C."/>
            <person name="Lipzen A."/>
            <person name="Lutzoni F."/>
            <person name="Magnuson J."/>
            <person name="Mondo S."/>
            <person name="Nolan M."/>
            <person name="Ohm R."/>
            <person name="Pangilinan J."/>
            <person name="Park H.-J."/>
            <person name="Ramirez L."/>
            <person name="Alfaro M."/>
            <person name="Sun H."/>
            <person name="Tritt A."/>
            <person name="Yoshinaga Y."/>
            <person name="Zwiers L.-H."/>
            <person name="Turgeon B."/>
            <person name="Goodwin S."/>
            <person name="Spatafora J."/>
            <person name="Crous P."/>
            <person name="Grigoriev I."/>
        </authorList>
    </citation>
    <scope>NUCLEOTIDE SEQUENCE</scope>
    <source>
        <strain evidence="1">CBS 121167</strain>
    </source>
</reference>
<organism evidence="1 2">
    <name type="scientific">Aplosporella prunicola CBS 121167</name>
    <dbReference type="NCBI Taxonomy" id="1176127"/>
    <lineage>
        <taxon>Eukaryota</taxon>
        <taxon>Fungi</taxon>
        <taxon>Dikarya</taxon>
        <taxon>Ascomycota</taxon>
        <taxon>Pezizomycotina</taxon>
        <taxon>Dothideomycetes</taxon>
        <taxon>Dothideomycetes incertae sedis</taxon>
        <taxon>Botryosphaeriales</taxon>
        <taxon>Aplosporellaceae</taxon>
        <taxon>Aplosporella</taxon>
    </lineage>
</organism>
<name>A0A6A6AYK2_9PEZI</name>
<sequence length="149" mass="16195">MFAGCTLQPRSRSCRRLRINGPAWKDKLIVSSPFRELARRFGAQEIVNPSPVALRTGGTASLVRNLSVPCTAPRCRTACSIWCPYFLHHLVRPFKFLAPHPPLQGTPSFLASSAKPAPSTAIWVPALRGLSRKAMKAGSAMLSGEQSVV</sequence>
<keyword evidence="2" id="KW-1185">Reference proteome</keyword>
<dbReference type="Proteomes" id="UP000799438">
    <property type="component" value="Unassembled WGS sequence"/>
</dbReference>